<gene>
    <name evidence="1" type="ORF">SAMN04489735_100263</name>
</gene>
<sequence>MVRVKEYPYEETNPLNPYPEETGQIEDGIVLGDYKSIQYNKTNWDEQTAITPQRLNNLEGMFDLLIERTHWLHVLATAWDTLEVDDTRHPVIWRQIGNPTDKNGNINYSYGNASYFTRTAELQPLRVQLRTDDPDPNNPDNIGMIYLRTDL</sequence>
<dbReference type="Proteomes" id="UP000198956">
    <property type="component" value="Unassembled WGS sequence"/>
</dbReference>
<dbReference type="AlphaFoldDB" id="A0A1G7WQN1"/>
<evidence type="ECO:0000313" key="2">
    <source>
        <dbReference type="Proteomes" id="UP000198956"/>
    </source>
</evidence>
<proteinExistence type="predicted"/>
<name>A0A1G7WQN1_ANETH</name>
<accession>A0A1G7WQN1</accession>
<protein>
    <submittedName>
        <fullName evidence="1">Uncharacterized protein</fullName>
    </submittedName>
</protein>
<dbReference type="RefSeq" id="WP_091259734.1">
    <property type="nucleotide sequence ID" value="NZ_FNDE01000002.1"/>
</dbReference>
<reference evidence="1 2" key="1">
    <citation type="submission" date="2016-10" db="EMBL/GenBank/DDBJ databases">
        <authorList>
            <person name="de Groot N.N."/>
        </authorList>
    </citation>
    <scope>NUCLEOTIDE SEQUENCE [LARGE SCALE GENOMIC DNA]</scope>
    <source>
        <strain evidence="1 2">L 420-91</strain>
    </source>
</reference>
<dbReference type="EMBL" id="FNDE01000002">
    <property type="protein sequence ID" value="SDG74168.1"/>
    <property type="molecule type" value="Genomic_DNA"/>
</dbReference>
<organism evidence="1 2">
    <name type="scientific">Aneurinibacillus thermoaerophilus</name>
    <dbReference type="NCBI Taxonomy" id="143495"/>
    <lineage>
        <taxon>Bacteria</taxon>
        <taxon>Bacillati</taxon>
        <taxon>Bacillota</taxon>
        <taxon>Bacilli</taxon>
        <taxon>Bacillales</taxon>
        <taxon>Paenibacillaceae</taxon>
        <taxon>Aneurinibacillus group</taxon>
        <taxon>Aneurinibacillus</taxon>
    </lineage>
</organism>
<evidence type="ECO:0000313" key="1">
    <source>
        <dbReference type="EMBL" id="SDG74168.1"/>
    </source>
</evidence>